<comment type="caution">
    <text evidence="1">The sequence shown here is derived from an EMBL/GenBank/DDBJ whole genome shotgun (WGS) entry which is preliminary data.</text>
</comment>
<protein>
    <submittedName>
        <fullName evidence="1">Uncharacterized protein</fullName>
    </submittedName>
</protein>
<sequence>MTSPHDRAYQVVFLTQRRKGLRVGARPLRAFAPSRELLGKVLRLDPRPCPSGGSFDAKAQRRTALRVVRDPFAPSRFRVSFLASYCA</sequence>
<keyword evidence="2" id="KW-1185">Reference proteome</keyword>
<reference evidence="1 2" key="1">
    <citation type="submission" date="2016-05" db="EMBL/GenBank/DDBJ databases">
        <authorList>
            <person name="Lavstsen T."/>
            <person name="Jespersen J.S."/>
        </authorList>
    </citation>
    <scope>NUCLEOTIDE SEQUENCE [LARGE SCALE GENOMIC DNA]</scope>
    <source>
        <strain evidence="1 2">B7-9</strain>
    </source>
</reference>
<dbReference type="EMBL" id="LYXE01000151">
    <property type="protein sequence ID" value="PDV97378.1"/>
    <property type="molecule type" value="Genomic_DNA"/>
</dbReference>
<proteinExistence type="predicted"/>
<name>A0A2H3KJN8_9CHLR</name>
<evidence type="ECO:0000313" key="1">
    <source>
        <dbReference type="EMBL" id="PDV97378.1"/>
    </source>
</evidence>
<organism evidence="1 2">
    <name type="scientific">Candidatus Chloroploca asiatica</name>
    <dbReference type="NCBI Taxonomy" id="1506545"/>
    <lineage>
        <taxon>Bacteria</taxon>
        <taxon>Bacillati</taxon>
        <taxon>Chloroflexota</taxon>
        <taxon>Chloroflexia</taxon>
        <taxon>Chloroflexales</taxon>
        <taxon>Chloroflexineae</taxon>
        <taxon>Oscillochloridaceae</taxon>
        <taxon>Candidatus Chloroploca</taxon>
    </lineage>
</organism>
<accession>A0A2H3KJN8</accession>
<gene>
    <name evidence="1" type="ORF">A9Q02_18665</name>
</gene>
<dbReference type="Proteomes" id="UP000220922">
    <property type="component" value="Unassembled WGS sequence"/>
</dbReference>
<dbReference type="AlphaFoldDB" id="A0A2H3KJN8"/>
<evidence type="ECO:0000313" key="2">
    <source>
        <dbReference type="Proteomes" id="UP000220922"/>
    </source>
</evidence>